<protein>
    <recommendedName>
        <fullName evidence="4">Transposase</fullName>
    </recommendedName>
</protein>
<evidence type="ECO:0000313" key="2">
    <source>
        <dbReference type="EMBL" id="MFF0456046.1"/>
    </source>
</evidence>
<comment type="caution">
    <text evidence="2">The sequence shown here is derived from an EMBL/GenBank/DDBJ whole genome shotgun (WGS) entry which is preliminary data.</text>
</comment>
<organism evidence="2 3">
    <name type="scientific">Nocardia africana</name>
    <dbReference type="NCBI Taxonomy" id="134964"/>
    <lineage>
        <taxon>Bacteria</taxon>
        <taxon>Bacillati</taxon>
        <taxon>Actinomycetota</taxon>
        <taxon>Actinomycetes</taxon>
        <taxon>Mycobacteriales</taxon>
        <taxon>Nocardiaceae</taxon>
        <taxon>Nocardia</taxon>
    </lineage>
</organism>
<dbReference type="RefSeq" id="WP_387252953.1">
    <property type="nucleotide sequence ID" value="NZ_JBIALX010000008.1"/>
</dbReference>
<sequence>MMTEQLPRREPGKSGFPRYPTTLASAALLIRVAQGLDEWSERDRHESRPQEP</sequence>
<accession>A0ABW6NP21</accession>
<reference evidence="2 3" key="1">
    <citation type="submission" date="2024-10" db="EMBL/GenBank/DDBJ databases">
        <title>The Natural Products Discovery Center: Release of the First 8490 Sequenced Strains for Exploring Actinobacteria Biosynthetic Diversity.</title>
        <authorList>
            <person name="Kalkreuter E."/>
            <person name="Kautsar S.A."/>
            <person name="Yang D."/>
            <person name="Bader C.D."/>
            <person name="Teijaro C.N."/>
            <person name="Fluegel L."/>
            <person name="Davis C.M."/>
            <person name="Simpson J.R."/>
            <person name="Lauterbach L."/>
            <person name="Steele A.D."/>
            <person name="Gui C."/>
            <person name="Meng S."/>
            <person name="Li G."/>
            <person name="Viehrig K."/>
            <person name="Ye F."/>
            <person name="Su P."/>
            <person name="Kiefer A.F."/>
            <person name="Nichols A."/>
            <person name="Cepeda A.J."/>
            <person name="Yan W."/>
            <person name="Fan B."/>
            <person name="Jiang Y."/>
            <person name="Adhikari A."/>
            <person name="Zheng C.-J."/>
            <person name="Schuster L."/>
            <person name="Cowan T.M."/>
            <person name="Smanski M.J."/>
            <person name="Chevrette M.G."/>
            <person name="De Carvalho L.P.S."/>
            <person name="Shen B."/>
        </authorList>
    </citation>
    <scope>NUCLEOTIDE SEQUENCE [LARGE SCALE GENOMIC DNA]</scope>
    <source>
        <strain evidence="2 3">NPDC004550</strain>
    </source>
</reference>
<dbReference type="Proteomes" id="UP001601521">
    <property type="component" value="Unassembled WGS sequence"/>
</dbReference>
<keyword evidence="3" id="KW-1185">Reference proteome</keyword>
<evidence type="ECO:0000313" key="3">
    <source>
        <dbReference type="Proteomes" id="UP001601521"/>
    </source>
</evidence>
<proteinExistence type="predicted"/>
<gene>
    <name evidence="2" type="ORF">ACFYTH_21995</name>
</gene>
<feature type="compositionally biased region" description="Basic and acidic residues" evidence="1">
    <location>
        <begin position="1"/>
        <end position="12"/>
    </location>
</feature>
<feature type="region of interest" description="Disordered" evidence="1">
    <location>
        <begin position="1"/>
        <end position="20"/>
    </location>
</feature>
<evidence type="ECO:0000256" key="1">
    <source>
        <dbReference type="SAM" id="MobiDB-lite"/>
    </source>
</evidence>
<dbReference type="EMBL" id="JBIALX010000008">
    <property type="protein sequence ID" value="MFF0456046.1"/>
    <property type="molecule type" value="Genomic_DNA"/>
</dbReference>
<evidence type="ECO:0008006" key="4">
    <source>
        <dbReference type="Google" id="ProtNLM"/>
    </source>
</evidence>
<name>A0ABW6NP21_9NOCA</name>